<organism evidence="5 6">
    <name type="scientific">Blastomyces parvus</name>
    <dbReference type="NCBI Taxonomy" id="2060905"/>
    <lineage>
        <taxon>Eukaryota</taxon>
        <taxon>Fungi</taxon>
        <taxon>Dikarya</taxon>
        <taxon>Ascomycota</taxon>
        <taxon>Pezizomycotina</taxon>
        <taxon>Eurotiomycetes</taxon>
        <taxon>Eurotiomycetidae</taxon>
        <taxon>Onygenales</taxon>
        <taxon>Ajellomycetaceae</taxon>
        <taxon>Blastomyces</taxon>
    </lineage>
</organism>
<keyword evidence="2" id="KW-0547">Nucleotide-binding</keyword>
<comment type="caution">
    <text evidence="5">The sequence shown here is derived from an EMBL/GenBank/DDBJ whole genome shotgun (WGS) entry which is preliminary data.</text>
</comment>
<dbReference type="SUPFAM" id="SSF56112">
    <property type="entry name" value="Protein kinase-like (PK-like)"/>
    <property type="match status" value="1"/>
</dbReference>
<dbReference type="AlphaFoldDB" id="A0A2B7XAX6"/>
<dbReference type="EMBL" id="PDNC01000024">
    <property type="protein sequence ID" value="PGH06135.1"/>
    <property type="molecule type" value="Genomic_DNA"/>
</dbReference>
<accession>A0A2B7XAX6</accession>
<keyword evidence="1" id="KW-0723">Serine/threonine-protein kinase</keyword>
<dbReference type="PROSITE" id="PS50011">
    <property type="entry name" value="PROTEIN_KINASE_DOM"/>
    <property type="match status" value="1"/>
</dbReference>
<evidence type="ECO:0000313" key="5">
    <source>
        <dbReference type="EMBL" id="PGH06135.1"/>
    </source>
</evidence>
<evidence type="ECO:0000259" key="4">
    <source>
        <dbReference type="PROSITE" id="PS50011"/>
    </source>
</evidence>
<dbReference type="GO" id="GO:0004674">
    <property type="term" value="F:protein serine/threonine kinase activity"/>
    <property type="evidence" value="ECO:0007669"/>
    <property type="project" value="UniProtKB-KW"/>
</dbReference>
<evidence type="ECO:0000313" key="6">
    <source>
        <dbReference type="Proteomes" id="UP000224080"/>
    </source>
</evidence>
<evidence type="ECO:0000256" key="1">
    <source>
        <dbReference type="ARBA" id="ARBA00022527"/>
    </source>
</evidence>
<evidence type="ECO:0000256" key="3">
    <source>
        <dbReference type="ARBA" id="ARBA00022840"/>
    </source>
</evidence>
<reference evidence="5 6" key="1">
    <citation type="submission" date="2017-10" db="EMBL/GenBank/DDBJ databases">
        <title>Comparative genomics in systemic dimorphic fungi from Ajellomycetaceae.</title>
        <authorList>
            <person name="Munoz J.F."/>
            <person name="Mcewen J.G."/>
            <person name="Clay O.K."/>
            <person name="Cuomo C.A."/>
        </authorList>
    </citation>
    <scope>NUCLEOTIDE SEQUENCE [LARGE SCALE GENOMIC DNA]</scope>
    <source>
        <strain evidence="5 6">UAMH130</strain>
    </source>
</reference>
<dbReference type="Gene3D" id="1.10.510.10">
    <property type="entry name" value="Transferase(Phosphotransferase) domain 1"/>
    <property type="match status" value="1"/>
</dbReference>
<name>A0A2B7XAX6_9EURO</name>
<keyword evidence="6" id="KW-1185">Reference proteome</keyword>
<keyword evidence="5" id="KW-0418">Kinase</keyword>
<dbReference type="OrthoDB" id="5979581at2759"/>
<dbReference type="SMART" id="SM00220">
    <property type="entry name" value="S_TKc"/>
    <property type="match status" value="1"/>
</dbReference>
<dbReference type="STRING" id="2060905.A0A2B7XAX6"/>
<dbReference type="PANTHER" id="PTHR24055">
    <property type="entry name" value="MITOGEN-ACTIVATED PROTEIN KINASE"/>
    <property type="match status" value="1"/>
</dbReference>
<feature type="domain" description="Protein kinase" evidence="4">
    <location>
        <begin position="1"/>
        <end position="319"/>
    </location>
</feature>
<protein>
    <submittedName>
        <fullName evidence="5">STE/STE20 protein kinase</fullName>
    </submittedName>
</protein>
<evidence type="ECO:0000256" key="2">
    <source>
        <dbReference type="ARBA" id="ARBA00022741"/>
    </source>
</evidence>
<dbReference type="InterPro" id="IPR050117">
    <property type="entry name" value="MAPK"/>
</dbReference>
<keyword evidence="3" id="KW-0067">ATP-binding</keyword>
<dbReference type="Pfam" id="PF00069">
    <property type="entry name" value="Pkinase"/>
    <property type="match status" value="1"/>
</dbReference>
<sequence length="322" mass="36930">MLGQTLRGRLGFYTVTKQLHDCIWLATNQNKENVVLKSVNHFRLQNERDVLLRFQPRTPFIRPLLDEITTAQGHPGLVLRYLDDDVLQASNNQRLTRSEVKYVARRVLEALAVLHSEGFVQTDVKPSNILVTYDKTGEVRFKDVQLADFGSTVRMDSSHAQDGDPIGTPIFRSPKAHLQMSWGTATDIWSFGAMASFKSSSPSPPGPWTKLISLIYGEGFHIFKPDVPVDHDEYEIKILTKHHRCFGPFPASYEQIADQERLAVLLWIMQNTPRETLKPFHLTTTREICEEDKEFVLKAMKLDPRDRPTAQELLADKWFQRS</sequence>
<dbReference type="GO" id="GO:0005524">
    <property type="term" value="F:ATP binding"/>
    <property type="evidence" value="ECO:0007669"/>
    <property type="project" value="UniProtKB-KW"/>
</dbReference>
<proteinExistence type="predicted"/>
<dbReference type="InterPro" id="IPR011009">
    <property type="entry name" value="Kinase-like_dom_sf"/>
</dbReference>
<gene>
    <name evidence="5" type="ORF">GX51_02522</name>
</gene>
<dbReference type="Proteomes" id="UP000224080">
    <property type="component" value="Unassembled WGS sequence"/>
</dbReference>
<keyword evidence="5" id="KW-0808">Transferase</keyword>
<dbReference type="InterPro" id="IPR000719">
    <property type="entry name" value="Prot_kinase_dom"/>
</dbReference>